<gene>
    <name evidence="1" type="ORF">ATM17_12910</name>
</gene>
<dbReference type="InterPro" id="IPR018330">
    <property type="entry name" value="RecT_fam"/>
</dbReference>
<dbReference type="EMBL" id="CP013344">
    <property type="protein sequence ID" value="AMU89937.1"/>
    <property type="molecule type" value="Genomic_DNA"/>
</dbReference>
<accession>A0AAC8Z1A5</accession>
<protein>
    <recommendedName>
        <fullName evidence="3">Phage recombination protein Bet</fullName>
    </recommendedName>
</protein>
<dbReference type="RefSeq" id="WP_054726175.1">
    <property type="nucleotide sequence ID" value="NZ_CP009429.1"/>
</dbReference>
<dbReference type="GO" id="GO:0003677">
    <property type="term" value="F:DNA binding"/>
    <property type="evidence" value="ECO:0007669"/>
    <property type="project" value="InterPro"/>
</dbReference>
<dbReference type="Pfam" id="PF03837">
    <property type="entry name" value="RecT"/>
    <property type="match status" value="1"/>
</dbReference>
<evidence type="ECO:0000313" key="2">
    <source>
        <dbReference type="Proteomes" id="UP000076088"/>
    </source>
</evidence>
<dbReference type="AlphaFoldDB" id="A0AAC8Z1A5"/>
<name>A0AAC8Z1A5_SPHMC</name>
<evidence type="ECO:0008006" key="3">
    <source>
        <dbReference type="Google" id="ProtNLM"/>
    </source>
</evidence>
<organism evidence="1 2">
    <name type="scientific">Sphingopyxis macrogoltabida</name>
    <name type="common">Sphingomonas macrogoltabidus</name>
    <dbReference type="NCBI Taxonomy" id="33050"/>
    <lineage>
        <taxon>Bacteria</taxon>
        <taxon>Pseudomonadati</taxon>
        <taxon>Pseudomonadota</taxon>
        <taxon>Alphaproteobacteria</taxon>
        <taxon>Sphingomonadales</taxon>
        <taxon>Sphingomonadaceae</taxon>
        <taxon>Sphingopyxis</taxon>
    </lineage>
</organism>
<dbReference type="NCBIfam" id="TIGR01913">
    <property type="entry name" value="bet_lambda"/>
    <property type="match status" value="1"/>
</dbReference>
<reference evidence="2" key="1">
    <citation type="submission" date="2015-11" db="EMBL/GenBank/DDBJ databases">
        <title>Complete genome sequence of a polyethylene-glycol degrader Sphingopyxis macrogoltabida 203N (NBRC 111659).</title>
        <authorList>
            <person name="Yoshiyuki O."/>
            <person name="Shouta N."/>
            <person name="Nagata Y."/>
            <person name="Numata M."/>
            <person name="Tsuchikane K."/>
            <person name="Hosoyama A."/>
            <person name="Yamazoe A."/>
            <person name="Tsuda M."/>
            <person name="Fujita N."/>
            <person name="Kawai F."/>
        </authorList>
    </citation>
    <scope>NUCLEOTIDE SEQUENCE [LARGE SCALE GENOMIC DNA]</scope>
    <source>
        <strain evidence="2">203N</strain>
    </source>
</reference>
<keyword evidence="2" id="KW-1185">Reference proteome</keyword>
<proteinExistence type="predicted"/>
<dbReference type="Proteomes" id="UP000076088">
    <property type="component" value="Chromosome"/>
</dbReference>
<dbReference type="InterPro" id="IPR010183">
    <property type="entry name" value="Phage_lambda_Bet"/>
</dbReference>
<dbReference type="KEGG" id="smaz:LH19_06910"/>
<sequence>MNTARSRALATQEDAIQNNIAQIEEAKMRPTAIQAMAQRLNLSPAKLQETLRATVFKGANDSEFAALIVVANEYKLNPLTKEIYAFAAKGGGIVPLVSIDGWVRIMNEHPQFDGIEFEDIVDEKGKLYAIESIIWRKDRSRPIKVTEYLDECKRNTDPWNKSPNRMLRHRALIQGARYAFGFSGIYADDEVEIQIIGDPVEARNVTPPTRAQMIDQDTGEIIDTVTADNPNAAEGRADADHGDQHDGSEEPHAAIVAELIERAAGAGTIIDLKAVEKDWQKHMEALPDGENARIDAAVSVRREHLEGK</sequence>
<reference evidence="1 2" key="2">
    <citation type="journal article" date="2016" name="Genome Announc.">
        <title>Complete Genome Sequence of Sphingopyxis macrogoltabida Strain 203N (NBRC 111659), a Polyethylene Glycol Degrader.</title>
        <authorList>
            <person name="Ohtsubo Y."/>
            <person name="Nonoyama S."/>
            <person name="Nagata Y."/>
            <person name="Numata M."/>
            <person name="Tsuchikane K."/>
            <person name="Hosoyama A."/>
            <person name="Yamazoe A."/>
            <person name="Tsuda M."/>
            <person name="Fujita N."/>
            <person name="Kawai F."/>
        </authorList>
    </citation>
    <scope>NUCLEOTIDE SEQUENCE [LARGE SCALE GENOMIC DNA]</scope>
    <source>
        <strain evidence="1 2">203N</strain>
    </source>
</reference>
<evidence type="ECO:0000313" key="1">
    <source>
        <dbReference type="EMBL" id="AMU89937.1"/>
    </source>
</evidence>
<dbReference type="GO" id="GO:0006310">
    <property type="term" value="P:DNA recombination"/>
    <property type="evidence" value="ECO:0007669"/>
    <property type="project" value="InterPro"/>
</dbReference>